<dbReference type="AlphaFoldDB" id="A0A922JJN3"/>
<accession>A0A922JJN3</accession>
<evidence type="ECO:0000313" key="2">
    <source>
        <dbReference type="Proteomes" id="UP000811246"/>
    </source>
</evidence>
<dbReference type="EMBL" id="CM031830">
    <property type="protein sequence ID" value="KAG6710033.1"/>
    <property type="molecule type" value="Genomic_DNA"/>
</dbReference>
<organism evidence="1 2">
    <name type="scientific">Carya illinoinensis</name>
    <name type="common">Pecan</name>
    <dbReference type="NCBI Taxonomy" id="32201"/>
    <lineage>
        <taxon>Eukaryota</taxon>
        <taxon>Viridiplantae</taxon>
        <taxon>Streptophyta</taxon>
        <taxon>Embryophyta</taxon>
        <taxon>Tracheophyta</taxon>
        <taxon>Spermatophyta</taxon>
        <taxon>Magnoliopsida</taxon>
        <taxon>eudicotyledons</taxon>
        <taxon>Gunneridae</taxon>
        <taxon>Pentapetalae</taxon>
        <taxon>rosids</taxon>
        <taxon>fabids</taxon>
        <taxon>Fagales</taxon>
        <taxon>Juglandaceae</taxon>
        <taxon>Carya</taxon>
    </lineage>
</organism>
<comment type="caution">
    <text evidence="1">The sequence shown here is derived from an EMBL/GenBank/DDBJ whole genome shotgun (WGS) entry which is preliminary data.</text>
</comment>
<reference evidence="1" key="1">
    <citation type="submission" date="2021-01" db="EMBL/GenBank/DDBJ databases">
        <authorList>
            <person name="Lovell J.T."/>
            <person name="Bentley N."/>
            <person name="Bhattarai G."/>
            <person name="Jenkins J.W."/>
            <person name="Sreedasyam A."/>
            <person name="Alarcon Y."/>
            <person name="Bock C."/>
            <person name="Boston L."/>
            <person name="Carlson J."/>
            <person name="Cervantes K."/>
            <person name="Clermont K."/>
            <person name="Krom N."/>
            <person name="Kubenka K."/>
            <person name="Mamidi S."/>
            <person name="Mattison C."/>
            <person name="Monteros M."/>
            <person name="Pisani C."/>
            <person name="Plott C."/>
            <person name="Rajasekar S."/>
            <person name="Rhein H.S."/>
            <person name="Rohla C."/>
            <person name="Song M."/>
            <person name="Hilaire R.S."/>
            <person name="Shu S."/>
            <person name="Wells L."/>
            <person name="Wang X."/>
            <person name="Webber J."/>
            <person name="Heerema R.J."/>
            <person name="Klein P."/>
            <person name="Conner P."/>
            <person name="Grauke L."/>
            <person name="Grimwood J."/>
            <person name="Schmutz J."/>
            <person name="Randall J.J."/>
        </authorList>
    </citation>
    <scope>NUCLEOTIDE SEQUENCE</scope>
    <source>
        <tissue evidence="1">Leaf</tissue>
    </source>
</reference>
<gene>
    <name evidence="1" type="ORF">I3842_06G162100</name>
</gene>
<sequence length="144" mass="16998">MIRNLIFDIYPPRSLSKLHRIRVIIIYPIGFGVVAHESLALDLTDHLLPIGDEAIELPKCLDVNGLDIRLYLIPILLEMLVFLPYDLHRLLHFLQRQVLQPNSQLVLLLSAHFPLVEVFRLGLRLLHWLYRRCFYRGLHHRLIQ</sequence>
<name>A0A922JJN3_CARIL</name>
<dbReference type="Proteomes" id="UP000811246">
    <property type="component" value="Chromosome 6"/>
</dbReference>
<proteinExistence type="predicted"/>
<protein>
    <submittedName>
        <fullName evidence="1">Uncharacterized protein</fullName>
    </submittedName>
</protein>
<evidence type="ECO:0000313" key="1">
    <source>
        <dbReference type="EMBL" id="KAG6710033.1"/>
    </source>
</evidence>